<keyword evidence="3" id="KW-0238">DNA-binding</keyword>
<dbReference type="EMBL" id="FNON01000002">
    <property type="protein sequence ID" value="SDX31467.1"/>
    <property type="molecule type" value="Genomic_DNA"/>
</dbReference>
<evidence type="ECO:0000256" key="1">
    <source>
        <dbReference type="SAM" id="Coils"/>
    </source>
</evidence>
<evidence type="ECO:0000313" key="4">
    <source>
        <dbReference type="Proteomes" id="UP000199515"/>
    </source>
</evidence>
<evidence type="ECO:0000313" key="3">
    <source>
        <dbReference type="EMBL" id="SDX31467.1"/>
    </source>
</evidence>
<dbReference type="Pfam" id="PF02575">
    <property type="entry name" value="YbaB_DNA_bd"/>
    <property type="match status" value="1"/>
</dbReference>
<accession>A0A1H3AP43</accession>
<dbReference type="STRING" id="589385.SAMN05421504_1021004"/>
<reference evidence="3 4" key="1">
    <citation type="submission" date="2016-10" db="EMBL/GenBank/DDBJ databases">
        <authorList>
            <person name="de Groot N.N."/>
        </authorList>
    </citation>
    <scope>NUCLEOTIDE SEQUENCE [LARGE SCALE GENOMIC DNA]</scope>
    <source>
        <strain evidence="3 4">CPCC 202699</strain>
    </source>
</reference>
<dbReference type="OrthoDB" id="3691355at2"/>
<dbReference type="Gene3D" id="3.30.1310.10">
    <property type="entry name" value="Nucleoid-associated protein YbaB-like domain"/>
    <property type="match status" value="1"/>
</dbReference>
<dbReference type="Proteomes" id="UP000199515">
    <property type="component" value="Unassembled WGS sequence"/>
</dbReference>
<keyword evidence="1" id="KW-0175">Coiled coil</keyword>
<dbReference type="AlphaFoldDB" id="A0A1H3AP43"/>
<organism evidence="3 4">
    <name type="scientific">Amycolatopsis xylanica</name>
    <dbReference type="NCBI Taxonomy" id="589385"/>
    <lineage>
        <taxon>Bacteria</taxon>
        <taxon>Bacillati</taxon>
        <taxon>Actinomycetota</taxon>
        <taxon>Actinomycetes</taxon>
        <taxon>Pseudonocardiales</taxon>
        <taxon>Pseudonocardiaceae</taxon>
        <taxon>Amycolatopsis</taxon>
    </lineage>
</organism>
<name>A0A1H3AP43_9PSEU</name>
<feature type="compositionally biased region" description="Pro residues" evidence="2">
    <location>
        <begin position="141"/>
        <end position="150"/>
    </location>
</feature>
<dbReference type="RefSeq" id="WP_091288820.1">
    <property type="nucleotide sequence ID" value="NZ_FNON01000002.1"/>
</dbReference>
<feature type="compositionally biased region" description="Basic and acidic residues" evidence="2">
    <location>
        <begin position="122"/>
        <end position="134"/>
    </location>
</feature>
<protein>
    <submittedName>
        <fullName evidence="3">YbaB/EbfC DNA-binding family protein</fullName>
    </submittedName>
</protein>
<feature type="region of interest" description="Disordered" evidence="2">
    <location>
        <begin position="110"/>
        <end position="166"/>
    </location>
</feature>
<keyword evidence="4" id="KW-1185">Reference proteome</keyword>
<dbReference type="InterPro" id="IPR004401">
    <property type="entry name" value="YbaB/EbfC"/>
</dbReference>
<sequence>MASPEQLFTDYDAKLKAAQEKADRLRSEMDGVSVTERTKDGLTVTVNHAGNLTNLEISTSAREKPTLAQDIMRTVQLAQSKLAEAVSAGVPSAGPETRQELVAYLHDEFPEPPQEGYVEGGFDERAAEESRFVPEAEVSTPKPPPRPARPAPVAHDDDYFDGGFLR</sequence>
<feature type="coiled-coil region" evidence="1">
    <location>
        <begin position="8"/>
        <end position="35"/>
    </location>
</feature>
<gene>
    <name evidence="3" type="ORF">SAMN05421504_1021004</name>
</gene>
<dbReference type="GO" id="GO:0003677">
    <property type="term" value="F:DNA binding"/>
    <property type="evidence" value="ECO:0007669"/>
    <property type="project" value="UniProtKB-KW"/>
</dbReference>
<evidence type="ECO:0000256" key="2">
    <source>
        <dbReference type="SAM" id="MobiDB-lite"/>
    </source>
</evidence>
<dbReference type="InterPro" id="IPR036894">
    <property type="entry name" value="YbaB-like_sf"/>
</dbReference>
<proteinExistence type="predicted"/>